<accession>A0AAN1BDC9</accession>
<reference evidence="3 4" key="1">
    <citation type="submission" date="2017-04" db="EMBL/GenBank/DDBJ databases">
        <title>Complete genome sequences of Rhizobium genomic linages associated to common bean (phaseolus vulgaris).</title>
        <authorList>
            <person name="Santamaria R.I."/>
            <person name="Bustos P."/>
            <person name="Perez-Carrascal O."/>
            <person name="Martinez-Flores I."/>
            <person name="Juarez S."/>
            <person name="Lozano L."/>
            <person name="Miranda F."/>
            <person name="Vinuesa P."/>
            <person name="Martinez-Romero E."/>
            <person name="Cevallos M.A."/>
            <person name="Romero D."/>
            <person name="Davila G."/>
            <person name="Gonzalez V."/>
        </authorList>
    </citation>
    <scope>NUCLEOTIDE SEQUENCE [LARGE SCALE GENOMIC DNA]</scope>
    <source>
        <strain evidence="3 4">NXC12</strain>
    </source>
</reference>
<keyword evidence="2" id="KW-1133">Transmembrane helix</keyword>
<protein>
    <submittedName>
        <fullName evidence="3">Uncharacterized protein</fullName>
    </submittedName>
</protein>
<dbReference type="EMBL" id="CP020906">
    <property type="protein sequence ID" value="ARQ09144.1"/>
    <property type="molecule type" value="Genomic_DNA"/>
</dbReference>
<dbReference type="Proteomes" id="UP000194159">
    <property type="component" value="Chromosome"/>
</dbReference>
<dbReference type="RefSeq" id="WP_086081803.1">
    <property type="nucleotide sequence ID" value="NZ_CP020906.1"/>
</dbReference>
<dbReference type="AlphaFoldDB" id="A0AAN1BDC9"/>
<feature type="region of interest" description="Disordered" evidence="1">
    <location>
        <begin position="60"/>
        <end position="91"/>
    </location>
</feature>
<organism evidence="3 4">
    <name type="scientific">Rhizobium etli</name>
    <dbReference type="NCBI Taxonomy" id="29449"/>
    <lineage>
        <taxon>Bacteria</taxon>
        <taxon>Pseudomonadati</taxon>
        <taxon>Pseudomonadota</taxon>
        <taxon>Alphaproteobacteria</taxon>
        <taxon>Hyphomicrobiales</taxon>
        <taxon>Rhizobiaceae</taxon>
        <taxon>Rhizobium/Agrobacterium group</taxon>
        <taxon>Rhizobium</taxon>
    </lineage>
</organism>
<evidence type="ECO:0000256" key="2">
    <source>
        <dbReference type="SAM" id="Phobius"/>
    </source>
</evidence>
<name>A0AAN1BDC9_RHIET</name>
<keyword evidence="2" id="KW-0812">Transmembrane</keyword>
<feature type="transmembrane region" description="Helical" evidence="2">
    <location>
        <begin position="12"/>
        <end position="32"/>
    </location>
</feature>
<gene>
    <name evidence="3" type="ORF">NXC12_CH01066</name>
</gene>
<proteinExistence type="predicted"/>
<evidence type="ECO:0000313" key="4">
    <source>
        <dbReference type="Proteomes" id="UP000194159"/>
    </source>
</evidence>
<evidence type="ECO:0000313" key="3">
    <source>
        <dbReference type="EMBL" id="ARQ09144.1"/>
    </source>
</evidence>
<evidence type="ECO:0000256" key="1">
    <source>
        <dbReference type="SAM" id="MobiDB-lite"/>
    </source>
</evidence>
<keyword evidence="2" id="KW-0472">Membrane</keyword>
<sequence length="111" mass="11980">MIRPPARAGRIGFQIVTLAVPIIAFGAARAILLCGEALRAETGSAGAPITMRKMHAATLAGMPANKRFERRRQSESRDAQQSGSSPPPARLRHLISLTPSLFHLFPVPEGW</sequence>